<dbReference type="InterPro" id="IPR002591">
    <property type="entry name" value="Phosphodiest/P_Trfase"/>
</dbReference>
<sequence length="301" mass="33025">MKLRKLAAVAILSLLAFNSHAQKAERVLILGLDGFSTAGFKTAKHPHIDTLFSSGVLSITTRPVMPSVTLPNWTSHLTGSGPEEHGVTANDWTVSKHSLEPLAKDAAGYYPSVFQLLKENVRDVKTAFYYNWAELINAFNPQYLDEVSFEANDAYTDNYNKALAFMKANRKQPTLVFLYSVHTDHAGHKNEWMSAPYIQAIEAADSAIGNLLARMQAEGLDKGTHFLLITDHGGKGHGHGGVSMDEMQVPWAITGPQIKQAGLVNIYNSNKNTSQVIAKIFGIKTLPEFWTGVVPAGVFKK</sequence>
<feature type="signal peptide" evidence="1">
    <location>
        <begin position="1"/>
        <end position="21"/>
    </location>
</feature>
<dbReference type="InterPro" id="IPR017850">
    <property type="entry name" value="Alkaline_phosphatase_core_sf"/>
</dbReference>
<dbReference type="Proteomes" id="UP000184420">
    <property type="component" value="Unassembled WGS sequence"/>
</dbReference>
<gene>
    <name evidence="2" type="ORF">SAMN05444266_10358</name>
</gene>
<keyword evidence="1" id="KW-0732">Signal</keyword>
<dbReference type="Pfam" id="PF01663">
    <property type="entry name" value="Phosphodiest"/>
    <property type="match status" value="1"/>
</dbReference>
<dbReference type="PANTHER" id="PTHR10151">
    <property type="entry name" value="ECTONUCLEOTIDE PYROPHOSPHATASE/PHOSPHODIESTERASE"/>
    <property type="match status" value="1"/>
</dbReference>
<name>A0A1M6ZZ31_9BACT</name>
<dbReference type="EMBL" id="FRBL01000003">
    <property type="protein sequence ID" value="SHL35619.1"/>
    <property type="molecule type" value="Genomic_DNA"/>
</dbReference>
<dbReference type="STRING" id="1419482.SAMN05444266_10358"/>
<dbReference type="PANTHER" id="PTHR10151:SF120">
    <property type="entry name" value="BIS(5'-ADENOSYL)-TRIPHOSPHATASE"/>
    <property type="match status" value="1"/>
</dbReference>
<dbReference type="RefSeq" id="WP_073079699.1">
    <property type="nucleotide sequence ID" value="NZ_FRBL01000003.1"/>
</dbReference>
<evidence type="ECO:0000256" key="1">
    <source>
        <dbReference type="SAM" id="SignalP"/>
    </source>
</evidence>
<dbReference type="Gene3D" id="3.40.720.10">
    <property type="entry name" value="Alkaline Phosphatase, subunit A"/>
    <property type="match status" value="1"/>
</dbReference>
<keyword evidence="3" id="KW-1185">Reference proteome</keyword>
<reference evidence="2 3" key="1">
    <citation type="submission" date="2016-11" db="EMBL/GenBank/DDBJ databases">
        <authorList>
            <person name="Jaros S."/>
            <person name="Januszkiewicz K."/>
            <person name="Wedrychowicz H."/>
        </authorList>
    </citation>
    <scope>NUCLEOTIDE SEQUENCE [LARGE SCALE GENOMIC DNA]</scope>
    <source>
        <strain evidence="2 3">DSM 27406</strain>
    </source>
</reference>
<dbReference type="AlphaFoldDB" id="A0A1M6ZZ31"/>
<accession>A0A1M6ZZ31</accession>
<evidence type="ECO:0000313" key="2">
    <source>
        <dbReference type="EMBL" id="SHL35619.1"/>
    </source>
</evidence>
<feature type="chain" id="PRO_5012500473" evidence="1">
    <location>
        <begin position="22"/>
        <end position="301"/>
    </location>
</feature>
<dbReference type="GO" id="GO:0016787">
    <property type="term" value="F:hydrolase activity"/>
    <property type="evidence" value="ECO:0007669"/>
    <property type="project" value="UniProtKB-ARBA"/>
</dbReference>
<proteinExistence type="predicted"/>
<dbReference type="OrthoDB" id="279982at2"/>
<protein>
    <submittedName>
        <fullName evidence="2">Type I phosphodiesterase / nucleotide pyrophosphatase</fullName>
    </submittedName>
</protein>
<organism evidence="2 3">
    <name type="scientific">Chitinophaga jiangningensis</name>
    <dbReference type="NCBI Taxonomy" id="1419482"/>
    <lineage>
        <taxon>Bacteria</taxon>
        <taxon>Pseudomonadati</taxon>
        <taxon>Bacteroidota</taxon>
        <taxon>Chitinophagia</taxon>
        <taxon>Chitinophagales</taxon>
        <taxon>Chitinophagaceae</taxon>
        <taxon>Chitinophaga</taxon>
    </lineage>
</organism>
<evidence type="ECO:0000313" key="3">
    <source>
        <dbReference type="Proteomes" id="UP000184420"/>
    </source>
</evidence>
<dbReference type="SUPFAM" id="SSF53649">
    <property type="entry name" value="Alkaline phosphatase-like"/>
    <property type="match status" value="1"/>
</dbReference>